<protein>
    <submittedName>
        <fullName evidence="1">Uncharacterized protein</fullName>
    </submittedName>
</protein>
<sequence length="238" mass="26353">MEDTQFMGNYMIPGHGCTPEKWSVELFHPRVTLSHSRLLLCIYCEAKETQANRKKRARPVFGTPGFPMLGVEEPSRLATCLILQTVPQLKKRKKNSQTLKTPTVKPQNELFFRAFCAAPGGDARGGVAHLALVSQQQPPHSIAARPPASYLSACRESRGYRSAVTEVSQRSLKPQKTIEEYILQIDKALPNGEKALAGATSVELRIRITFPPHQNQCITHGEGTSVDTVFQIGSWEDG</sequence>
<comment type="caution">
    <text evidence="1">The sequence shown here is derived from an EMBL/GenBank/DDBJ whole genome shotgun (WGS) entry which is preliminary data.</text>
</comment>
<proteinExistence type="predicted"/>
<evidence type="ECO:0000313" key="1">
    <source>
        <dbReference type="EMBL" id="MXQ86071.1"/>
    </source>
</evidence>
<organism evidence="1 2">
    <name type="scientific">Bos mutus</name>
    <name type="common">wild yak</name>
    <dbReference type="NCBI Taxonomy" id="72004"/>
    <lineage>
        <taxon>Eukaryota</taxon>
        <taxon>Metazoa</taxon>
        <taxon>Chordata</taxon>
        <taxon>Craniata</taxon>
        <taxon>Vertebrata</taxon>
        <taxon>Euteleostomi</taxon>
        <taxon>Mammalia</taxon>
        <taxon>Eutheria</taxon>
        <taxon>Laurasiatheria</taxon>
        <taxon>Artiodactyla</taxon>
        <taxon>Ruminantia</taxon>
        <taxon>Pecora</taxon>
        <taxon>Bovidae</taxon>
        <taxon>Bovinae</taxon>
        <taxon>Bos</taxon>
    </lineage>
</organism>
<dbReference type="EMBL" id="VBQZ03000030">
    <property type="protein sequence ID" value="MXQ86071.1"/>
    <property type="molecule type" value="Genomic_DNA"/>
</dbReference>
<evidence type="ECO:0000313" key="2">
    <source>
        <dbReference type="Proteomes" id="UP000322234"/>
    </source>
</evidence>
<name>A0A6B0RAP8_9CETA</name>
<keyword evidence="2" id="KW-1185">Reference proteome</keyword>
<reference evidence="1" key="1">
    <citation type="submission" date="2019-10" db="EMBL/GenBank/DDBJ databases">
        <title>The sequence and de novo assembly of the wild yak genome.</title>
        <authorList>
            <person name="Liu Y."/>
        </authorList>
    </citation>
    <scope>NUCLEOTIDE SEQUENCE [LARGE SCALE GENOMIC DNA]</scope>
    <source>
        <strain evidence="1">WY2019</strain>
    </source>
</reference>
<gene>
    <name evidence="1" type="ORF">E5288_WYG002056</name>
</gene>
<dbReference type="AlphaFoldDB" id="A0A6B0RAP8"/>
<accession>A0A6B0RAP8</accession>
<dbReference type="Proteomes" id="UP000322234">
    <property type="component" value="Unassembled WGS sequence"/>
</dbReference>